<gene>
    <name evidence="1" type="ORF">C7451_10580</name>
</gene>
<accession>A0A2V3VI65</accession>
<dbReference type="EMBL" id="QJJM01000005">
    <property type="protein sequence ID" value="PXW76309.1"/>
    <property type="molecule type" value="Genomic_DNA"/>
</dbReference>
<evidence type="ECO:0000313" key="1">
    <source>
        <dbReference type="EMBL" id="PXW76309.1"/>
    </source>
</evidence>
<dbReference type="Proteomes" id="UP000248014">
    <property type="component" value="Unassembled WGS sequence"/>
</dbReference>
<sequence>MLTELPFEASDRSARRMRPIRALQHFRALMRDAEDTAQVFHMADCLPNRSTRQIARRFCASAEGRARMAAEPALVDILDDHESLLRHGPGSVAHAYVSFMRSEGLSAAGLVEASRWPGQRVHADQLEWFNNRLRDTHDLAHVLTGYGRDPLGEQCVLGFTSGQYRDWTEIVIAWAGTAEFALRLRSDAPFVRAVAEARRHGRIAQAIFRQDVRALLAEPLAAARARMGIAAPKIYRQAHERLRAAGIDPYRIGGPARALTTTG</sequence>
<reference evidence="1 2" key="1">
    <citation type="submission" date="2018-05" db="EMBL/GenBank/DDBJ databases">
        <title>Genomic Encyclopedia of Type Strains, Phase IV (KMG-IV): sequencing the most valuable type-strain genomes for metagenomic binning, comparative biology and taxonomic classification.</title>
        <authorList>
            <person name="Goeker M."/>
        </authorList>
    </citation>
    <scope>NUCLEOTIDE SEQUENCE [LARGE SCALE GENOMIC DNA]</scope>
    <source>
        <strain evidence="1 2">DSM 3183</strain>
    </source>
</reference>
<organism evidence="1 2">
    <name type="scientific">Blastomonas natatoria</name>
    <dbReference type="NCBI Taxonomy" id="34015"/>
    <lineage>
        <taxon>Bacteria</taxon>
        <taxon>Pseudomonadati</taxon>
        <taxon>Pseudomonadota</taxon>
        <taxon>Alphaproteobacteria</taxon>
        <taxon>Sphingomonadales</taxon>
        <taxon>Sphingomonadaceae</taxon>
        <taxon>Blastomonas</taxon>
    </lineage>
</organism>
<name>A0A2V3VI65_9SPHN</name>
<dbReference type="AlphaFoldDB" id="A0A2V3VI65"/>
<dbReference type="OrthoDB" id="9775927at2"/>
<dbReference type="Pfam" id="PF05019">
    <property type="entry name" value="Coq4"/>
    <property type="match status" value="1"/>
</dbReference>
<protein>
    <submittedName>
        <fullName evidence="1">Ubiquinone biosynthesis protein COQ4</fullName>
    </submittedName>
</protein>
<keyword evidence="2" id="KW-1185">Reference proteome</keyword>
<comment type="caution">
    <text evidence="1">The sequence shown here is derived from an EMBL/GenBank/DDBJ whole genome shotgun (WGS) entry which is preliminary data.</text>
</comment>
<proteinExistence type="predicted"/>
<keyword evidence="1" id="KW-0830">Ubiquinone</keyword>
<dbReference type="InterPro" id="IPR007715">
    <property type="entry name" value="Coq4"/>
</dbReference>
<evidence type="ECO:0000313" key="2">
    <source>
        <dbReference type="Proteomes" id="UP000248014"/>
    </source>
</evidence>
<dbReference type="RefSeq" id="WP_110298359.1">
    <property type="nucleotide sequence ID" value="NZ_QJJM01000005.1"/>
</dbReference>
<dbReference type="GO" id="GO:0006744">
    <property type="term" value="P:ubiquinone biosynthetic process"/>
    <property type="evidence" value="ECO:0007669"/>
    <property type="project" value="InterPro"/>
</dbReference>